<dbReference type="Proteomes" id="UP000648257">
    <property type="component" value="Unassembled WGS sequence"/>
</dbReference>
<comment type="caution">
    <text evidence="1">The sequence shown here is derived from an EMBL/GenBank/DDBJ whole genome shotgun (WGS) entry which is preliminary data.</text>
</comment>
<evidence type="ECO:0000313" key="2">
    <source>
        <dbReference type="Proteomes" id="UP000648257"/>
    </source>
</evidence>
<dbReference type="Gene3D" id="3.30.2310.20">
    <property type="entry name" value="RelE-like"/>
    <property type="match status" value="1"/>
</dbReference>
<dbReference type="InterPro" id="IPR035093">
    <property type="entry name" value="RelE/ParE_toxin_dom_sf"/>
</dbReference>
<sequence>MEILFKNKKLRDICEKQAHAKKLLGDIGARKLFSRLSDLAAVNRVTDLIAGNPHPLKGDRLGQFALDLAGGWRLVFESANDPIPRNLDASIDWSRVTIVSIEFIGDYHD</sequence>
<name>A0ABR6X077_9BURK</name>
<gene>
    <name evidence="1" type="ORF">H8K52_02280</name>
</gene>
<proteinExistence type="predicted"/>
<accession>A0ABR6X077</accession>
<reference evidence="1 2" key="1">
    <citation type="submission" date="2020-08" db="EMBL/GenBank/DDBJ databases">
        <title>Novel species isolated from subtropical streams in China.</title>
        <authorList>
            <person name="Lu H."/>
        </authorList>
    </citation>
    <scope>NUCLEOTIDE SEQUENCE [LARGE SCALE GENOMIC DNA]</scope>
    <source>
        <strain evidence="1 2">KACC 16656</strain>
    </source>
</reference>
<protein>
    <submittedName>
        <fullName evidence="1">Killer suppression protein HigA</fullName>
    </submittedName>
</protein>
<dbReference type="RefSeq" id="WP_186921035.1">
    <property type="nucleotide sequence ID" value="NZ_JACOFW010000002.1"/>
</dbReference>
<keyword evidence="2" id="KW-1185">Reference proteome</keyword>
<dbReference type="EMBL" id="JACOFW010000002">
    <property type="protein sequence ID" value="MBC3806171.1"/>
    <property type="molecule type" value="Genomic_DNA"/>
</dbReference>
<organism evidence="1 2">
    <name type="scientific">Undibacterium seohonense</name>
    <dbReference type="NCBI Taxonomy" id="1344950"/>
    <lineage>
        <taxon>Bacteria</taxon>
        <taxon>Pseudomonadati</taxon>
        <taxon>Pseudomonadota</taxon>
        <taxon>Betaproteobacteria</taxon>
        <taxon>Burkholderiales</taxon>
        <taxon>Oxalobacteraceae</taxon>
        <taxon>Undibacterium</taxon>
    </lineage>
</organism>
<evidence type="ECO:0000313" key="1">
    <source>
        <dbReference type="EMBL" id="MBC3806171.1"/>
    </source>
</evidence>
<dbReference type="SUPFAM" id="SSF143011">
    <property type="entry name" value="RelE-like"/>
    <property type="match status" value="1"/>
</dbReference>